<dbReference type="RefSeq" id="WP_189648147.1">
    <property type="nucleotide sequence ID" value="NZ_BMRC01000006.1"/>
</dbReference>
<evidence type="ECO:0000313" key="2">
    <source>
        <dbReference type="Proteomes" id="UP001589647"/>
    </source>
</evidence>
<proteinExistence type="predicted"/>
<dbReference type="EMBL" id="JBHMEI010000104">
    <property type="protein sequence ID" value="MFB9209604.1"/>
    <property type="molecule type" value="Genomic_DNA"/>
</dbReference>
<name>A0ABV5IYG3_9ACTN</name>
<comment type="caution">
    <text evidence="1">The sequence shown here is derived from an EMBL/GenBank/DDBJ whole genome shotgun (WGS) entry which is preliminary data.</text>
</comment>
<keyword evidence="2" id="KW-1185">Reference proteome</keyword>
<gene>
    <name evidence="1" type="ORF">ACFFV7_51070</name>
</gene>
<accession>A0ABV5IYG3</accession>
<organism evidence="1 2">
    <name type="scientific">Nonomuraea spiralis</name>
    <dbReference type="NCBI Taxonomy" id="46182"/>
    <lineage>
        <taxon>Bacteria</taxon>
        <taxon>Bacillati</taxon>
        <taxon>Actinomycetota</taxon>
        <taxon>Actinomycetes</taxon>
        <taxon>Streptosporangiales</taxon>
        <taxon>Streptosporangiaceae</taxon>
        <taxon>Nonomuraea</taxon>
    </lineage>
</organism>
<sequence length="129" mass="14496">MDFTQVDNPFDPWHSRDAVERQIAECAARPAGHAWTIQGDTGEWPWLACDDCPASGDDLYADILDLLDGQTYELGGRTIVIGKELPDDETSMFKIPVDVRIAEHRYTSMNSIGYEYDVEILITDRETAA</sequence>
<reference evidence="1 2" key="1">
    <citation type="submission" date="2024-09" db="EMBL/GenBank/DDBJ databases">
        <authorList>
            <person name="Sun Q."/>
            <person name="Mori K."/>
        </authorList>
    </citation>
    <scope>NUCLEOTIDE SEQUENCE [LARGE SCALE GENOMIC DNA]</scope>
    <source>
        <strain evidence="1 2">CCM 3426</strain>
    </source>
</reference>
<protein>
    <submittedName>
        <fullName evidence="1">Uncharacterized protein</fullName>
    </submittedName>
</protein>
<evidence type="ECO:0000313" key="1">
    <source>
        <dbReference type="EMBL" id="MFB9209604.1"/>
    </source>
</evidence>
<dbReference type="Proteomes" id="UP001589647">
    <property type="component" value="Unassembled WGS sequence"/>
</dbReference>